<dbReference type="GO" id="GO:0000155">
    <property type="term" value="F:phosphorelay sensor kinase activity"/>
    <property type="evidence" value="ECO:0007669"/>
    <property type="project" value="InterPro"/>
</dbReference>
<dbReference type="Proteomes" id="UP000244450">
    <property type="component" value="Unassembled WGS sequence"/>
</dbReference>
<dbReference type="GO" id="GO:0005524">
    <property type="term" value="F:ATP binding"/>
    <property type="evidence" value="ECO:0007669"/>
    <property type="project" value="UniProtKB-KW"/>
</dbReference>
<proteinExistence type="predicted"/>
<keyword evidence="4" id="KW-0808">Transferase</keyword>
<gene>
    <name evidence="14" type="ORF">DCC81_25050</name>
</gene>
<dbReference type="Pfam" id="PF00072">
    <property type="entry name" value="Response_reg"/>
    <property type="match status" value="1"/>
</dbReference>
<accession>A0A2T7BBV2</accession>
<dbReference type="OrthoDB" id="9766459at2"/>
<comment type="caution">
    <text evidence="14">The sequence shown here is derived from an EMBL/GenBank/DDBJ whole genome shotgun (WGS) entry which is preliminary data.</text>
</comment>
<dbReference type="EC" id="2.7.13.3" evidence="2"/>
<dbReference type="AlphaFoldDB" id="A0A2T7BBV2"/>
<evidence type="ECO:0000256" key="6">
    <source>
        <dbReference type="ARBA" id="ARBA00022777"/>
    </source>
</evidence>
<dbReference type="PROSITE" id="PS50110">
    <property type="entry name" value="RESPONSE_REGULATORY"/>
    <property type="match status" value="1"/>
</dbReference>
<dbReference type="SUPFAM" id="SSF47384">
    <property type="entry name" value="Homodimeric domain of signal transducing histidine kinase"/>
    <property type="match status" value="2"/>
</dbReference>
<evidence type="ECO:0000256" key="1">
    <source>
        <dbReference type="ARBA" id="ARBA00000085"/>
    </source>
</evidence>
<dbReference type="SUPFAM" id="SSF52172">
    <property type="entry name" value="CheY-like"/>
    <property type="match status" value="1"/>
</dbReference>
<dbReference type="SMART" id="SM00387">
    <property type="entry name" value="HATPase_c"/>
    <property type="match status" value="2"/>
</dbReference>
<dbReference type="PANTHER" id="PTHR43547:SF2">
    <property type="entry name" value="HYBRID SIGNAL TRANSDUCTION HISTIDINE KINASE C"/>
    <property type="match status" value="1"/>
</dbReference>
<dbReference type="PRINTS" id="PR00344">
    <property type="entry name" value="BCTRLSENSOR"/>
</dbReference>
<feature type="coiled-coil region" evidence="10">
    <location>
        <begin position="870"/>
        <end position="915"/>
    </location>
</feature>
<dbReference type="Pfam" id="PF08448">
    <property type="entry name" value="PAS_4"/>
    <property type="match status" value="1"/>
</dbReference>
<feature type="domain" description="Histidine kinase" evidence="11">
    <location>
        <begin position="356"/>
        <end position="574"/>
    </location>
</feature>
<dbReference type="CDD" id="cd17574">
    <property type="entry name" value="REC_OmpR"/>
    <property type="match status" value="1"/>
</dbReference>
<sequence length="1141" mass="127099">MKTNVMTRHPLFTNGGKLGDMMAAKDWSQTSLGDVEEWPQSLKTCVRIILTSRQPMFVWWGKDLVNLYNDAYCDILGGKHPRVLGIPAAEVWSEIWDTAIAPRVKKCLEDAEGTYDEALRLIMHRNGFPEETYYTFSYSPVPGDDGQAAGIICANTDDTQRIVNERQLHTLRDLGKIVLDIKDAPSLFAATINVLRKNPADFPFACLYGIQPDGQHALLVDCTQPGQPGELFPGMVNITDEAAPWLLAQVARSGKPAIARQLQNLPAGLGEGPWEAAPEQALILPVLRSGQPAPEAVLIIGLNPFRPLNEQYQGFFQLVTDQLAAGLSSIYAYEAERKRAEALAAIDQAKTAFFSNVSHEFRTPLTLMLAPLESLLQQPPTSSLGEHMDNIEATHRNALRLLRLVNTLLDFSRMEAGRTAAQYSPVDLGAFTTDLASNFRAVIEQAGLLYDVYCEPQPEPVYVDMEMWEKIVLNLLSNAFKYTLQGKILVTLNYEQDQAVLRVVDTGVGIPETEIPHMFERFHRVEHSAGRTHEGTGIGLSLVQELVTLHGGTIHVSSVLGKGSVFTVTIPTGTGHLPASQITGGPRVYHSRLPEMFLREVLSMEHPLSPERMDAGEIPATHGFTASTQVLVVDDNADMRAYIQRLLQPYVQLRVAANGRQALDLIRERRPDLVISDVMMPVMDGITMLHTLKAHTDTADIPVIMLSARAGEESRIEGYELGADDYLIKPFSAKELLARVRSQLRLHKSRQYAAQQLRHIFAQAPVAISLFLGPEHRVEIANDTMLEITGRTHEQLVGRPLLEALPELKDQGIGPMLDEAFSGKRVQAKERALQLMHNGVLTERYHSFVYEPFRDEDGNITGLLAVANDVTELVQARQLAQSNAQQLEKMVAQRTRELKASNEALQQTNEELEQFAYVSSHDLQEPLRKIQTFSDLVMHSAGKPGFIPARYFEKMHQAAARMSALITDLLSFSRLSRVEEPFMATDLEQVLGNVRIDYEMAIREKGAVISADPLPVIHAIPVQMQQLFSNLIGNALKFAEKAPRIRIRAAEATPEQVAAQPSLDKHQRYLRLQFADNGIGFDQVYAEQIFTIFQRLHDRRTYQGTGIGLAICKKIVLRHRGAISAEASEEKGACFQVYLPW</sequence>
<dbReference type="SMART" id="SM00448">
    <property type="entry name" value="REC"/>
    <property type="match status" value="1"/>
</dbReference>
<dbReference type="CDD" id="cd00082">
    <property type="entry name" value="HisKA"/>
    <property type="match status" value="2"/>
</dbReference>
<keyword evidence="5" id="KW-0547">Nucleotide-binding</keyword>
<feature type="domain" description="PAC" evidence="13">
    <location>
        <begin position="827"/>
        <end position="882"/>
    </location>
</feature>
<dbReference type="InterPro" id="IPR001789">
    <property type="entry name" value="Sig_transdc_resp-reg_receiver"/>
</dbReference>
<evidence type="ECO:0000256" key="3">
    <source>
        <dbReference type="ARBA" id="ARBA00022553"/>
    </source>
</evidence>
<dbReference type="Gene3D" id="3.30.565.10">
    <property type="entry name" value="Histidine kinase-like ATPase, C-terminal domain"/>
    <property type="match status" value="2"/>
</dbReference>
<dbReference type="InterPro" id="IPR004358">
    <property type="entry name" value="Sig_transdc_His_kin-like_C"/>
</dbReference>
<dbReference type="PROSITE" id="PS50113">
    <property type="entry name" value="PAC"/>
    <property type="match status" value="1"/>
</dbReference>
<dbReference type="InterPro" id="IPR005467">
    <property type="entry name" value="His_kinase_dom"/>
</dbReference>
<evidence type="ECO:0000256" key="9">
    <source>
        <dbReference type="PROSITE-ProRule" id="PRU00169"/>
    </source>
</evidence>
<comment type="catalytic activity">
    <reaction evidence="1">
        <text>ATP + protein L-histidine = ADP + protein N-phospho-L-histidine.</text>
        <dbReference type="EC" id="2.7.13.3"/>
    </reaction>
</comment>
<dbReference type="InterPro" id="IPR000700">
    <property type="entry name" value="PAS-assoc_C"/>
</dbReference>
<evidence type="ECO:0000256" key="4">
    <source>
        <dbReference type="ARBA" id="ARBA00022679"/>
    </source>
</evidence>
<dbReference type="Pfam" id="PF02518">
    <property type="entry name" value="HATPase_c"/>
    <property type="match status" value="2"/>
</dbReference>
<keyword evidence="8" id="KW-0902">Two-component regulatory system</keyword>
<name>A0A2T7BBV2_9BACT</name>
<evidence type="ECO:0000256" key="10">
    <source>
        <dbReference type="SAM" id="Coils"/>
    </source>
</evidence>
<dbReference type="InterPro" id="IPR036097">
    <property type="entry name" value="HisK_dim/P_sf"/>
</dbReference>
<dbReference type="CDD" id="cd00130">
    <property type="entry name" value="PAS"/>
    <property type="match status" value="1"/>
</dbReference>
<protein>
    <recommendedName>
        <fullName evidence="2">histidine kinase</fullName>
        <ecNumber evidence="2">2.7.13.3</ecNumber>
    </recommendedName>
</protein>
<dbReference type="SUPFAM" id="SSF55785">
    <property type="entry name" value="PYP-like sensor domain (PAS domain)"/>
    <property type="match status" value="2"/>
</dbReference>
<evidence type="ECO:0000256" key="2">
    <source>
        <dbReference type="ARBA" id="ARBA00012438"/>
    </source>
</evidence>
<feature type="domain" description="Response regulatory" evidence="12">
    <location>
        <begin position="629"/>
        <end position="744"/>
    </location>
</feature>
<dbReference type="Gene3D" id="3.30.450.20">
    <property type="entry name" value="PAS domain"/>
    <property type="match status" value="2"/>
</dbReference>
<feature type="domain" description="Histidine kinase" evidence="11">
    <location>
        <begin position="918"/>
        <end position="1141"/>
    </location>
</feature>
<keyword evidence="15" id="KW-1185">Reference proteome</keyword>
<dbReference type="InterPro" id="IPR035965">
    <property type="entry name" value="PAS-like_dom_sf"/>
</dbReference>
<keyword evidence="7" id="KW-0067">ATP-binding</keyword>
<dbReference type="EMBL" id="QCYK01000004">
    <property type="protein sequence ID" value="PUZ21857.1"/>
    <property type="molecule type" value="Genomic_DNA"/>
</dbReference>
<dbReference type="InterPro" id="IPR003661">
    <property type="entry name" value="HisK_dim/P_dom"/>
</dbReference>
<dbReference type="PANTHER" id="PTHR43547">
    <property type="entry name" value="TWO-COMPONENT HISTIDINE KINASE"/>
    <property type="match status" value="1"/>
</dbReference>
<keyword evidence="6 14" id="KW-0418">Kinase</keyword>
<dbReference type="InterPro" id="IPR036890">
    <property type="entry name" value="HATPase_C_sf"/>
</dbReference>
<dbReference type="SMART" id="SM00388">
    <property type="entry name" value="HisKA"/>
    <property type="match status" value="2"/>
</dbReference>
<dbReference type="InterPro" id="IPR000014">
    <property type="entry name" value="PAS"/>
</dbReference>
<evidence type="ECO:0000259" key="12">
    <source>
        <dbReference type="PROSITE" id="PS50110"/>
    </source>
</evidence>
<dbReference type="PROSITE" id="PS50109">
    <property type="entry name" value="HIS_KIN"/>
    <property type="match status" value="2"/>
</dbReference>
<evidence type="ECO:0000313" key="15">
    <source>
        <dbReference type="Proteomes" id="UP000244450"/>
    </source>
</evidence>
<keyword evidence="3 9" id="KW-0597">Phosphoprotein</keyword>
<evidence type="ECO:0000256" key="5">
    <source>
        <dbReference type="ARBA" id="ARBA00022741"/>
    </source>
</evidence>
<dbReference type="Pfam" id="PF00512">
    <property type="entry name" value="HisKA"/>
    <property type="match status" value="2"/>
</dbReference>
<dbReference type="SUPFAM" id="SSF55781">
    <property type="entry name" value="GAF domain-like"/>
    <property type="match status" value="1"/>
</dbReference>
<dbReference type="InterPro" id="IPR013656">
    <property type="entry name" value="PAS_4"/>
</dbReference>
<dbReference type="FunFam" id="3.30.565.10:FF:000037">
    <property type="entry name" value="Hybrid sensor histidine kinase/response regulator"/>
    <property type="match status" value="1"/>
</dbReference>
<dbReference type="SMART" id="SM00091">
    <property type="entry name" value="PAS"/>
    <property type="match status" value="2"/>
</dbReference>
<dbReference type="Gene3D" id="1.10.287.130">
    <property type="match status" value="2"/>
</dbReference>
<evidence type="ECO:0000313" key="14">
    <source>
        <dbReference type="EMBL" id="PUZ21857.1"/>
    </source>
</evidence>
<dbReference type="InterPro" id="IPR011006">
    <property type="entry name" value="CheY-like_superfamily"/>
</dbReference>
<organism evidence="14 15">
    <name type="scientific">Chitinophaga parva</name>
    <dbReference type="NCBI Taxonomy" id="2169414"/>
    <lineage>
        <taxon>Bacteria</taxon>
        <taxon>Pseudomonadati</taxon>
        <taxon>Bacteroidota</taxon>
        <taxon>Chitinophagia</taxon>
        <taxon>Chitinophagales</taxon>
        <taxon>Chitinophagaceae</taxon>
        <taxon>Chitinophaga</taxon>
    </lineage>
</organism>
<dbReference type="SUPFAM" id="SSF55874">
    <property type="entry name" value="ATPase domain of HSP90 chaperone/DNA topoisomerase II/histidine kinase"/>
    <property type="match status" value="2"/>
</dbReference>
<dbReference type="NCBIfam" id="TIGR00229">
    <property type="entry name" value="sensory_box"/>
    <property type="match status" value="1"/>
</dbReference>
<dbReference type="Gene3D" id="3.40.50.2300">
    <property type="match status" value="1"/>
</dbReference>
<dbReference type="CDD" id="cd16922">
    <property type="entry name" value="HATPase_EvgS-ArcB-TorS-like"/>
    <property type="match status" value="1"/>
</dbReference>
<reference evidence="14 15" key="1">
    <citation type="submission" date="2018-04" db="EMBL/GenBank/DDBJ databases">
        <title>Chitinophaga fuyangensis sp. nov., isolated from soil in a chemical factory.</title>
        <authorList>
            <person name="Chen K."/>
        </authorList>
    </citation>
    <scope>NUCLEOTIDE SEQUENCE [LARGE SCALE GENOMIC DNA]</scope>
    <source>
        <strain evidence="14 15">LY-1</strain>
    </source>
</reference>
<keyword evidence="10" id="KW-0175">Coiled coil</keyword>
<dbReference type="RefSeq" id="WP_108689505.1">
    <property type="nucleotide sequence ID" value="NZ_QCYK01000004.1"/>
</dbReference>
<dbReference type="InterPro" id="IPR003594">
    <property type="entry name" value="HATPase_dom"/>
</dbReference>
<evidence type="ECO:0000259" key="13">
    <source>
        <dbReference type="PROSITE" id="PS50113"/>
    </source>
</evidence>
<feature type="modified residue" description="4-aspartylphosphate" evidence="9">
    <location>
        <position position="677"/>
    </location>
</feature>
<evidence type="ECO:0000256" key="8">
    <source>
        <dbReference type="ARBA" id="ARBA00023012"/>
    </source>
</evidence>
<evidence type="ECO:0000259" key="11">
    <source>
        <dbReference type="PROSITE" id="PS50109"/>
    </source>
</evidence>
<evidence type="ECO:0000256" key="7">
    <source>
        <dbReference type="ARBA" id="ARBA00022840"/>
    </source>
</evidence>